<reference evidence="1 2" key="1">
    <citation type="submission" date="2016-09" db="EMBL/GenBank/DDBJ databases">
        <authorList>
            <person name="Capua I."/>
            <person name="De Benedictis P."/>
            <person name="Joannis T."/>
            <person name="Lombin L.H."/>
            <person name="Cattoli G."/>
        </authorList>
    </citation>
    <scope>NUCLEOTIDE SEQUENCE [LARGE SCALE GENOMIC DNA]</scope>
    <source>
        <strain evidence="1 2">IMI 309357</strain>
    </source>
</reference>
<accession>A0A1G4BPJ8</accession>
<dbReference type="Proteomes" id="UP000176998">
    <property type="component" value="Unassembled WGS sequence"/>
</dbReference>
<comment type="caution">
    <text evidence="1">The sequence shown here is derived from an EMBL/GenBank/DDBJ whole genome shotgun (WGS) entry which is preliminary data.</text>
</comment>
<organism evidence="1 2">
    <name type="scientific">Colletotrichum orchidophilum</name>
    <dbReference type="NCBI Taxonomy" id="1209926"/>
    <lineage>
        <taxon>Eukaryota</taxon>
        <taxon>Fungi</taxon>
        <taxon>Dikarya</taxon>
        <taxon>Ascomycota</taxon>
        <taxon>Pezizomycotina</taxon>
        <taxon>Sordariomycetes</taxon>
        <taxon>Hypocreomycetidae</taxon>
        <taxon>Glomerellales</taxon>
        <taxon>Glomerellaceae</taxon>
        <taxon>Colletotrichum</taxon>
    </lineage>
</organism>
<evidence type="ECO:0000313" key="1">
    <source>
        <dbReference type="EMBL" id="OHF03235.1"/>
    </source>
</evidence>
<dbReference type="AlphaFoldDB" id="A0A1G4BPJ8"/>
<dbReference type="GeneID" id="34554783"/>
<protein>
    <submittedName>
        <fullName evidence="1">Uncharacterized protein</fullName>
    </submittedName>
</protein>
<sequence>PTRLQSDQNHLQLTTIHLSPGYAQSANHIFRIHAGTTPLKQCLPTTVRKQLETTGVRPCKPTLLTSQLILPFAYQHQLEHYQSTTTRPLSRQFPTGVAI</sequence>
<keyword evidence="2" id="KW-1185">Reference proteome</keyword>
<dbReference type="RefSeq" id="XP_022480372.1">
    <property type="nucleotide sequence ID" value="XM_022613273.1"/>
</dbReference>
<name>A0A1G4BPJ8_9PEZI</name>
<evidence type="ECO:0000313" key="2">
    <source>
        <dbReference type="Proteomes" id="UP000176998"/>
    </source>
</evidence>
<gene>
    <name evidence="1" type="ORF">CORC01_01619</name>
</gene>
<proteinExistence type="predicted"/>
<dbReference type="OrthoDB" id="10637641at2759"/>
<dbReference type="EMBL" id="MJBS01000008">
    <property type="protein sequence ID" value="OHF03235.1"/>
    <property type="molecule type" value="Genomic_DNA"/>
</dbReference>
<feature type="non-terminal residue" evidence="1">
    <location>
        <position position="1"/>
    </location>
</feature>